<proteinExistence type="predicted"/>
<feature type="transmembrane region" description="Helical" evidence="1">
    <location>
        <begin position="284"/>
        <end position="304"/>
    </location>
</feature>
<organism evidence="3 4">
    <name type="scientific">Neocucurbitaria cava</name>
    <dbReference type="NCBI Taxonomy" id="798079"/>
    <lineage>
        <taxon>Eukaryota</taxon>
        <taxon>Fungi</taxon>
        <taxon>Dikarya</taxon>
        <taxon>Ascomycota</taxon>
        <taxon>Pezizomycotina</taxon>
        <taxon>Dothideomycetes</taxon>
        <taxon>Pleosporomycetidae</taxon>
        <taxon>Pleosporales</taxon>
        <taxon>Pleosporineae</taxon>
        <taxon>Cucurbitariaceae</taxon>
        <taxon>Neocucurbitaria</taxon>
    </lineage>
</organism>
<accession>A0A9W8Y8C3</accession>
<keyword evidence="4" id="KW-1185">Reference proteome</keyword>
<feature type="transmembrane region" description="Helical" evidence="1">
    <location>
        <begin position="245"/>
        <end position="264"/>
    </location>
</feature>
<dbReference type="AlphaFoldDB" id="A0A9W8Y8C3"/>
<name>A0A9W8Y8C3_9PLEO</name>
<dbReference type="EMBL" id="JAPEUY010000008">
    <property type="protein sequence ID" value="KAJ4370593.1"/>
    <property type="molecule type" value="Genomic_DNA"/>
</dbReference>
<feature type="chain" id="PRO_5040720389" evidence="2">
    <location>
        <begin position="26"/>
        <end position="314"/>
    </location>
</feature>
<reference evidence="3" key="1">
    <citation type="submission" date="2022-10" db="EMBL/GenBank/DDBJ databases">
        <title>Tapping the CABI collections for fungal endophytes: first genome assemblies for Collariella, Neodidymelliopsis, Ascochyta clinopodiicola, Didymella pomorum, Didymosphaeria variabile, Neocosmospora piperis and Neocucurbitaria cava.</title>
        <authorList>
            <person name="Hill R."/>
        </authorList>
    </citation>
    <scope>NUCLEOTIDE SEQUENCE</scope>
    <source>
        <strain evidence="3">IMI 356814</strain>
    </source>
</reference>
<feature type="transmembrane region" description="Helical" evidence="1">
    <location>
        <begin position="70"/>
        <end position="88"/>
    </location>
</feature>
<gene>
    <name evidence="3" type="ORF">N0V83_005114</name>
</gene>
<feature type="signal peptide" evidence="2">
    <location>
        <begin position="1"/>
        <end position="25"/>
    </location>
</feature>
<sequence>MIVSMGHLATIFLTFFALFARPAFAATTQTPDCQIIGDADVYGLGVRLSFYLQWVASIVQLFFCPGTSETTRSAAVITVLAVFINILRNLNSETLVAVEWSMLYSVLTFLLSWNIPWTKAARCKLDRTGGSYFVLFFILAVYQIMCPYIIYHAWDYGPQPGCSAKFIFWTAIDAYSKGWIIFLKVSWTLAPFLPGTLYLLFAIYALLKWLTPWNILGTGIMKLLSKMEASFEDDEEKEKTSDVGIAWFAKLFAISCGAIGIGFLEATIKENNILFPDTHLTGSGQLLPLLIGTFTLVVTILDAIRAYPGSWNRK</sequence>
<comment type="caution">
    <text evidence="3">The sequence shown here is derived from an EMBL/GenBank/DDBJ whole genome shotgun (WGS) entry which is preliminary data.</text>
</comment>
<dbReference type="Proteomes" id="UP001140560">
    <property type="component" value="Unassembled WGS sequence"/>
</dbReference>
<evidence type="ECO:0000313" key="3">
    <source>
        <dbReference type="EMBL" id="KAJ4370593.1"/>
    </source>
</evidence>
<keyword evidence="2" id="KW-0732">Signal</keyword>
<feature type="transmembrane region" description="Helical" evidence="1">
    <location>
        <begin position="41"/>
        <end position="63"/>
    </location>
</feature>
<keyword evidence="1" id="KW-1133">Transmembrane helix</keyword>
<feature type="transmembrane region" description="Helical" evidence="1">
    <location>
        <begin position="129"/>
        <end position="151"/>
    </location>
</feature>
<keyword evidence="1" id="KW-0812">Transmembrane</keyword>
<dbReference type="OrthoDB" id="3680743at2759"/>
<feature type="transmembrane region" description="Helical" evidence="1">
    <location>
        <begin position="100"/>
        <end position="117"/>
    </location>
</feature>
<evidence type="ECO:0000256" key="1">
    <source>
        <dbReference type="SAM" id="Phobius"/>
    </source>
</evidence>
<evidence type="ECO:0000313" key="4">
    <source>
        <dbReference type="Proteomes" id="UP001140560"/>
    </source>
</evidence>
<protein>
    <submittedName>
        <fullName evidence="3">Uncharacterized protein</fullName>
    </submittedName>
</protein>
<evidence type="ECO:0000256" key="2">
    <source>
        <dbReference type="SAM" id="SignalP"/>
    </source>
</evidence>
<keyword evidence="1" id="KW-0472">Membrane</keyword>